<gene>
    <name evidence="3" type="ordered locus">Cphy_3295</name>
</gene>
<dbReference type="EMBL" id="CP000885">
    <property type="protein sequence ID" value="ABX43649.1"/>
    <property type="molecule type" value="Genomic_DNA"/>
</dbReference>
<dbReference type="Proteomes" id="UP000000370">
    <property type="component" value="Chromosome"/>
</dbReference>
<dbReference type="eggNOG" id="COG3773">
    <property type="taxonomic scope" value="Bacteria"/>
</dbReference>
<keyword evidence="4" id="KW-1185">Reference proteome</keyword>
<accession>A9KSJ7</accession>
<keyword evidence="3" id="KW-0378">Hydrolase</keyword>
<dbReference type="KEGG" id="cpy:Cphy_3295"/>
<feature type="signal peptide" evidence="1">
    <location>
        <begin position="1"/>
        <end position="20"/>
    </location>
</feature>
<feature type="domain" description="Cell wall hydrolase SleB" evidence="2">
    <location>
        <begin position="53"/>
        <end position="184"/>
    </location>
</feature>
<evidence type="ECO:0000313" key="3">
    <source>
        <dbReference type="EMBL" id="ABX43649.1"/>
    </source>
</evidence>
<dbReference type="AlphaFoldDB" id="A9KSJ7"/>
<dbReference type="HOGENOM" id="CLU_1438809_0_0_9"/>
<evidence type="ECO:0000313" key="4">
    <source>
        <dbReference type="Proteomes" id="UP000000370"/>
    </source>
</evidence>
<dbReference type="STRING" id="357809.Cphy_3295"/>
<reference evidence="4" key="1">
    <citation type="submission" date="2007-11" db="EMBL/GenBank/DDBJ databases">
        <title>Complete genome sequence of Clostridium phytofermentans ISDg.</title>
        <authorList>
            <person name="Leschine S.B."/>
            <person name="Warnick T.A."/>
            <person name="Blanchard J.L."/>
            <person name="Schnell D.J."/>
            <person name="Petit E.L."/>
            <person name="LaTouf W.G."/>
            <person name="Copeland A."/>
            <person name="Lucas S."/>
            <person name="Lapidus A."/>
            <person name="Barry K."/>
            <person name="Glavina del Rio T."/>
            <person name="Dalin E."/>
            <person name="Tice H."/>
            <person name="Pitluck S."/>
            <person name="Kiss H."/>
            <person name="Brettin T."/>
            <person name="Bruce D."/>
            <person name="Detter J.C."/>
            <person name="Han C."/>
            <person name="Kuske C."/>
            <person name="Schmutz J."/>
            <person name="Larimer F."/>
            <person name="Land M."/>
            <person name="Hauser L."/>
            <person name="Kyrpides N."/>
            <person name="Kim E.A."/>
            <person name="Richardson P."/>
        </authorList>
    </citation>
    <scope>NUCLEOTIDE SEQUENCE [LARGE SCALE GENOMIC DNA]</scope>
    <source>
        <strain evidence="4">ATCC 700394 / DSM 18823 / ISDg</strain>
    </source>
</reference>
<organism evidence="3 4">
    <name type="scientific">Lachnoclostridium phytofermentans (strain ATCC 700394 / DSM 18823 / ISDg)</name>
    <name type="common">Clostridium phytofermentans</name>
    <dbReference type="NCBI Taxonomy" id="357809"/>
    <lineage>
        <taxon>Bacteria</taxon>
        <taxon>Bacillati</taxon>
        <taxon>Bacillota</taxon>
        <taxon>Clostridia</taxon>
        <taxon>Lachnospirales</taxon>
        <taxon>Lachnospiraceae</taxon>
    </lineage>
</organism>
<sequence length="188" mass="21170" precursor="true">MKLKKLITLLLIVCILSGVASTPIKTEASTAKSYTSSELRLLTAIIYCEAGWESYKGKVAVGNVILNRIDSNLFDHVTTIREAVYDLKRWGRQFEPAYNLTKSGKYTTKGAPLEAALKLYVYGNYKSEEQKNVMAECKEAAKAAMNGTNIIGDYLYFNSYVTETKAKCVKAKIPYKIIGKHIFFEKFY</sequence>
<name>A9KSJ7_LACP7</name>
<dbReference type="OrthoDB" id="9785345at2"/>
<proteinExistence type="predicted"/>
<dbReference type="InterPro" id="IPR042047">
    <property type="entry name" value="SleB_dom1"/>
</dbReference>
<dbReference type="Gene3D" id="1.10.10.2520">
    <property type="entry name" value="Cell wall hydrolase SleB, domain 1"/>
    <property type="match status" value="1"/>
</dbReference>
<keyword evidence="1" id="KW-0732">Signal</keyword>
<evidence type="ECO:0000259" key="2">
    <source>
        <dbReference type="Pfam" id="PF07486"/>
    </source>
</evidence>
<evidence type="ECO:0000256" key="1">
    <source>
        <dbReference type="SAM" id="SignalP"/>
    </source>
</evidence>
<dbReference type="RefSeq" id="WP_012201298.1">
    <property type="nucleotide sequence ID" value="NC_010001.1"/>
</dbReference>
<dbReference type="Pfam" id="PF07486">
    <property type="entry name" value="Hydrolase_2"/>
    <property type="match status" value="1"/>
</dbReference>
<feature type="chain" id="PRO_5038499203" evidence="1">
    <location>
        <begin position="21"/>
        <end position="188"/>
    </location>
</feature>
<dbReference type="InterPro" id="IPR011105">
    <property type="entry name" value="Cell_wall_hydrolase_SleB"/>
</dbReference>
<protein>
    <submittedName>
        <fullName evidence="3">Cell wall hydrolase SleB</fullName>
    </submittedName>
</protein>
<dbReference type="GO" id="GO:0016787">
    <property type="term" value="F:hydrolase activity"/>
    <property type="evidence" value="ECO:0007669"/>
    <property type="project" value="UniProtKB-KW"/>
</dbReference>